<dbReference type="Proteomes" id="UP000799324">
    <property type="component" value="Unassembled WGS sequence"/>
</dbReference>
<feature type="transmembrane region" description="Helical" evidence="2">
    <location>
        <begin position="168"/>
        <end position="188"/>
    </location>
</feature>
<dbReference type="InterPro" id="IPR038872">
    <property type="entry name" value="Put_GTT3"/>
</dbReference>
<dbReference type="EMBL" id="MU004485">
    <property type="protein sequence ID" value="KAF2649616.1"/>
    <property type="molecule type" value="Genomic_DNA"/>
</dbReference>
<dbReference type="AlphaFoldDB" id="A0A6A6SP38"/>
<feature type="transmembrane region" description="Helical" evidence="2">
    <location>
        <begin position="218"/>
        <end position="241"/>
    </location>
</feature>
<sequence length="343" mass="37740">MPASWLVRKRKGELLELAHQARIPDADGLLKDDLVDALQEALENGEAIYGKSSVFRDFYERSTGSPIKRERASPSDALAVVKQRRRQTLKSTDSDEATPDKALATRTPRAVSRVTSRVSQVDLPASPSQLAEVADQSFQIAKTKAQELWDKTRAEEFIATVRENASSVVVIQLAVLLFESAGLVYNTIAWTHAFTTPPSLYNKPVHLPDASLLLTSKFWAPATLWSLTNWFLPLVFSYFFNLTLRSNTRHKSSNKTYTVDPLTFNIARALLAYIVYYVPVAAPAANLVNAAPGATRAKDRSWGPFSATTVGTVLDEVPGQYNGIQIGSIIGVLVSLYDAALKK</sequence>
<feature type="transmembrane region" description="Helical" evidence="2">
    <location>
        <begin position="262"/>
        <end position="279"/>
    </location>
</feature>
<dbReference type="PANTHER" id="PTHR41807:SF1">
    <property type="entry name" value="GLUTATHIONE TRANSFERASE 3"/>
    <property type="match status" value="1"/>
</dbReference>
<keyword evidence="2" id="KW-0812">Transmembrane</keyword>
<dbReference type="PANTHER" id="PTHR41807">
    <property type="entry name" value="GLUTATHIONE TRANSFERASE 3"/>
    <property type="match status" value="1"/>
</dbReference>
<feature type="transmembrane region" description="Helical" evidence="2">
    <location>
        <begin position="323"/>
        <end position="341"/>
    </location>
</feature>
<dbReference type="GO" id="GO:0016020">
    <property type="term" value="C:membrane"/>
    <property type="evidence" value="ECO:0007669"/>
    <property type="project" value="TreeGrafter"/>
</dbReference>
<keyword evidence="4" id="KW-1185">Reference proteome</keyword>
<evidence type="ECO:0000256" key="2">
    <source>
        <dbReference type="SAM" id="Phobius"/>
    </source>
</evidence>
<organism evidence="3 4">
    <name type="scientific">Lophiostoma macrostomum CBS 122681</name>
    <dbReference type="NCBI Taxonomy" id="1314788"/>
    <lineage>
        <taxon>Eukaryota</taxon>
        <taxon>Fungi</taxon>
        <taxon>Dikarya</taxon>
        <taxon>Ascomycota</taxon>
        <taxon>Pezizomycotina</taxon>
        <taxon>Dothideomycetes</taxon>
        <taxon>Pleosporomycetidae</taxon>
        <taxon>Pleosporales</taxon>
        <taxon>Lophiostomataceae</taxon>
        <taxon>Lophiostoma</taxon>
    </lineage>
</organism>
<evidence type="ECO:0000256" key="1">
    <source>
        <dbReference type="SAM" id="MobiDB-lite"/>
    </source>
</evidence>
<dbReference type="OrthoDB" id="4034134at2759"/>
<name>A0A6A6SP38_9PLEO</name>
<protein>
    <submittedName>
        <fullName evidence="3">Uncharacterized protein</fullName>
    </submittedName>
</protein>
<evidence type="ECO:0000313" key="4">
    <source>
        <dbReference type="Proteomes" id="UP000799324"/>
    </source>
</evidence>
<reference evidence="3" key="1">
    <citation type="journal article" date="2020" name="Stud. Mycol.">
        <title>101 Dothideomycetes genomes: a test case for predicting lifestyles and emergence of pathogens.</title>
        <authorList>
            <person name="Haridas S."/>
            <person name="Albert R."/>
            <person name="Binder M."/>
            <person name="Bloem J."/>
            <person name="Labutti K."/>
            <person name="Salamov A."/>
            <person name="Andreopoulos B."/>
            <person name="Baker S."/>
            <person name="Barry K."/>
            <person name="Bills G."/>
            <person name="Bluhm B."/>
            <person name="Cannon C."/>
            <person name="Castanera R."/>
            <person name="Culley D."/>
            <person name="Daum C."/>
            <person name="Ezra D."/>
            <person name="Gonzalez J."/>
            <person name="Henrissat B."/>
            <person name="Kuo A."/>
            <person name="Liang C."/>
            <person name="Lipzen A."/>
            <person name="Lutzoni F."/>
            <person name="Magnuson J."/>
            <person name="Mondo S."/>
            <person name="Nolan M."/>
            <person name="Ohm R."/>
            <person name="Pangilinan J."/>
            <person name="Park H.-J."/>
            <person name="Ramirez L."/>
            <person name="Alfaro M."/>
            <person name="Sun H."/>
            <person name="Tritt A."/>
            <person name="Yoshinaga Y."/>
            <person name="Zwiers L.-H."/>
            <person name="Turgeon B."/>
            <person name="Goodwin S."/>
            <person name="Spatafora J."/>
            <person name="Crous P."/>
            <person name="Grigoriev I."/>
        </authorList>
    </citation>
    <scope>NUCLEOTIDE SEQUENCE</scope>
    <source>
        <strain evidence="3">CBS 122681</strain>
    </source>
</reference>
<evidence type="ECO:0000313" key="3">
    <source>
        <dbReference type="EMBL" id="KAF2649616.1"/>
    </source>
</evidence>
<keyword evidence="2" id="KW-0472">Membrane</keyword>
<accession>A0A6A6SP38</accession>
<keyword evidence="2" id="KW-1133">Transmembrane helix</keyword>
<gene>
    <name evidence="3" type="ORF">K491DRAFT_697942</name>
</gene>
<feature type="region of interest" description="Disordered" evidence="1">
    <location>
        <begin position="84"/>
        <end position="107"/>
    </location>
</feature>
<proteinExistence type="predicted"/>